<dbReference type="CDD" id="cd01949">
    <property type="entry name" value="GGDEF"/>
    <property type="match status" value="1"/>
</dbReference>
<dbReference type="CDD" id="cd06225">
    <property type="entry name" value="HAMP"/>
    <property type="match status" value="1"/>
</dbReference>
<sequence length="691" mass="79254">MFLDKLLLIFPIRVVFPIFISVVLILVGVFSGYVEIKESTRKLKQEKLKEVCSTAASFQEITEYLGEKGNTEFIERTLINISADPYIDVIFISSPDGKVIFSSMRKYIGKSYSTVIKETIPASYSYIFQAVKNFHRKTALFCKVLEKEGKIVALAPILFSYKEKDLRPSEIGFLFIAYRLDELISLHKTEIIKKILYQFGILFVIFIFVYIGFNKMIGERVNTIIKEVDRISRGELDVKIDLKGKDEFAFIAYVINQLVDRLNRYIKYDYLTGVLNRFGLEREVKRLLSENKDLWNVFIFIDIDNFKEVNDTFGHDVGDILLKKFAKKLSLVANGKVIGRLGGDEFIVFFQSQDKPYVEEMMENWMNELSGNIQIDEQIIHITLTAGVSIKKGEANFYDFLKESDIALYYGKKKGKKMFVIFNEELRLKEEKRIKLTEILKKSLENGDFYLVYQPIASLKTGKVVSVEALLRMKNDELGEVPPSEFIPILEETGLIREVGYWVLSEVCKQINVWSERGIKDISVSVNVDIQQLLDKNFVQNVESILNDSGVNPEKIKIEITESEAMKFPDIVIDVLSRLTDFGIEIAIDDFGTGYSSLSYLKLMPLSYIKIDRAFIKNIPTDKDDNILVLSIVNLAKSLGLKTIAEGVEERVQLLFLKEIGCDYIQGYYFSRPVLPDEIEEIIKTGKTVQA</sequence>
<dbReference type="EMBL" id="OBEI01000005">
    <property type="protein sequence ID" value="SNZ08537.1"/>
    <property type="molecule type" value="Genomic_DNA"/>
</dbReference>
<protein>
    <submittedName>
        <fullName evidence="5">Diguanylate cyclase (GGDEF) domain-containing protein</fullName>
    </submittedName>
</protein>
<dbReference type="Pfam" id="PF00990">
    <property type="entry name" value="GGDEF"/>
    <property type="match status" value="1"/>
</dbReference>
<organism evidence="5 6">
    <name type="scientific">Persephonella hydrogeniphila</name>
    <dbReference type="NCBI Taxonomy" id="198703"/>
    <lineage>
        <taxon>Bacteria</taxon>
        <taxon>Pseudomonadati</taxon>
        <taxon>Aquificota</taxon>
        <taxon>Aquificia</taxon>
        <taxon>Aquificales</taxon>
        <taxon>Hydrogenothermaceae</taxon>
        <taxon>Persephonella</taxon>
    </lineage>
</organism>
<dbReference type="InterPro" id="IPR000160">
    <property type="entry name" value="GGDEF_dom"/>
</dbReference>
<dbReference type="Pfam" id="PF00672">
    <property type="entry name" value="HAMP"/>
    <property type="match status" value="1"/>
</dbReference>
<feature type="domain" description="EAL" evidence="2">
    <location>
        <begin position="433"/>
        <end position="687"/>
    </location>
</feature>
<proteinExistence type="predicted"/>
<feature type="domain" description="HAMP" evidence="3">
    <location>
        <begin position="215"/>
        <end position="267"/>
    </location>
</feature>
<evidence type="ECO:0000259" key="3">
    <source>
        <dbReference type="PROSITE" id="PS50885"/>
    </source>
</evidence>
<reference evidence="6" key="1">
    <citation type="submission" date="2017-09" db="EMBL/GenBank/DDBJ databases">
        <authorList>
            <person name="Varghese N."/>
            <person name="Submissions S."/>
        </authorList>
    </citation>
    <scope>NUCLEOTIDE SEQUENCE [LARGE SCALE GENOMIC DNA]</scope>
    <source>
        <strain evidence="6">DSM 15103</strain>
    </source>
</reference>
<dbReference type="GO" id="GO:0007165">
    <property type="term" value="P:signal transduction"/>
    <property type="evidence" value="ECO:0007669"/>
    <property type="project" value="InterPro"/>
</dbReference>
<dbReference type="PROSITE" id="PS50883">
    <property type="entry name" value="EAL"/>
    <property type="match status" value="1"/>
</dbReference>
<dbReference type="NCBIfam" id="TIGR00254">
    <property type="entry name" value="GGDEF"/>
    <property type="match status" value="1"/>
</dbReference>
<dbReference type="SUPFAM" id="SSF158472">
    <property type="entry name" value="HAMP domain-like"/>
    <property type="match status" value="1"/>
</dbReference>
<evidence type="ECO:0000259" key="4">
    <source>
        <dbReference type="PROSITE" id="PS50887"/>
    </source>
</evidence>
<dbReference type="Gene3D" id="3.20.20.450">
    <property type="entry name" value="EAL domain"/>
    <property type="match status" value="1"/>
</dbReference>
<feature type="transmembrane region" description="Helical" evidence="1">
    <location>
        <begin position="6"/>
        <end position="34"/>
    </location>
</feature>
<evidence type="ECO:0000256" key="1">
    <source>
        <dbReference type="SAM" id="Phobius"/>
    </source>
</evidence>
<dbReference type="CDD" id="cd01948">
    <property type="entry name" value="EAL"/>
    <property type="match status" value="1"/>
</dbReference>
<evidence type="ECO:0000259" key="2">
    <source>
        <dbReference type="PROSITE" id="PS50883"/>
    </source>
</evidence>
<dbReference type="GO" id="GO:0071111">
    <property type="term" value="F:cyclic-guanylate-specific phosphodiesterase activity"/>
    <property type="evidence" value="ECO:0007669"/>
    <property type="project" value="InterPro"/>
</dbReference>
<name>A0A285NHS1_9AQUI</name>
<dbReference type="AlphaFoldDB" id="A0A285NHS1"/>
<keyword evidence="6" id="KW-1185">Reference proteome</keyword>
<feature type="domain" description="GGDEF" evidence="4">
    <location>
        <begin position="294"/>
        <end position="424"/>
    </location>
</feature>
<dbReference type="PANTHER" id="PTHR33121">
    <property type="entry name" value="CYCLIC DI-GMP PHOSPHODIESTERASE PDEF"/>
    <property type="match status" value="1"/>
</dbReference>
<gene>
    <name evidence="5" type="ORF">SAMN06265182_1335</name>
</gene>
<dbReference type="RefSeq" id="WP_097000504.1">
    <property type="nucleotide sequence ID" value="NZ_OBEI01000005.1"/>
</dbReference>
<dbReference type="InterPro" id="IPR029787">
    <property type="entry name" value="Nucleotide_cyclase"/>
</dbReference>
<feature type="transmembrane region" description="Helical" evidence="1">
    <location>
        <begin position="195"/>
        <end position="213"/>
    </location>
</feature>
<dbReference type="InterPro" id="IPR035919">
    <property type="entry name" value="EAL_sf"/>
</dbReference>
<dbReference type="Gene3D" id="3.30.70.270">
    <property type="match status" value="1"/>
</dbReference>
<dbReference type="SMART" id="SM00267">
    <property type="entry name" value="GGDEF"/>
    <property type="match status" value="1"/>
</dbReference>
<dbReference type="InterPro" id="IPR003660">
    <property type="entry name" value="HAMP_dom"/>
</dbReference>
<dbReference type="Pfam" id="PF00563">
    <property type="entry name" value="EAL"/>
    <property type="match status" value="1"/>
</dbReference>
<dbReference type="SMART" id="SM00052">
    <property type="entry name" value="EAL"/>
    <property type="match status" value="1"/>
</dbReference>
<accession>A0A285NHS1</accession>
<keyword evidence="1" id="KW-1133">Transmembrane helix</keyword>
<dbReference type="OrthoDB" id="9805474at2"/>
<keyword evidence="1" id="KW-0472">Membrane</keyword>
<dbReference type="SMART" id="SM00304">
    <property type="entry name" value="HAMP"/>
    <property type="match status" value="1"/>
</dbReference>
<dbReference type="PROSITE" id="PS50885">
    <property type="entry name" value="HAMP"/>
    <property type="match status" value="1"/>
</dbReference>
<dbReference type="InterPro" id="IPR043128">
    <property type="entry name" value="Rev_trsase/Diguanyl_cyclase"/>
</dbReference>
<dbReference type="InterPro" id="IPR050706">
    <property type="entry name" value="Cyclic-di-GMP_PDE-like"/>
</dbReference>
<keyword evidence="1" id="KW-0812">Transmembrane</keyword>
<dbReference type="Gene3D" id="6.10.340.10">
    <property type="match status" value="1"/>
</dbReference>
<dbReference type="PANTHER" id="PTHR33121:SF70">
    <property type="entry name" value="SIGNALING PROTEIN YKOW"/>
    <property type="match status" value="1"/>
</dbReference>
<dbReference type="SUPFAM" id="SSF141868">
    <property type="entry name" value="EAL domain-like"/>
    <property type="match status" value="1"/>
</dbReference>
<dbReference type="PROSITE" id="PS50887">
    <property type="entry name" value="GGDEF"/>
    <property type="match status" value="1"/>
</dbReference>
<evidence type="ECO:0000313" key="6">
    <source>
        <dbReference type="Proteomes" id="UP000219036"/>
    </source>
</evidence>
<dbReference type="SUPFAM" id="SSF55073">
    <property type="entry name" value="Nucleotide cyclase"/>
    <property type="match status" value="1"/>
</dbReference>
<dbReference type="Proteomes" id="UP000219036">
    <property type="component" value="Unassembled WGS sequence"/>
</dbReference>
<dbReference type="InterPro" id="IPR001633">
    <property type="entry name" value="EAL_dom"/>
</dbReference>
<evidence type="ECO:0000313" key="5">
    <source>
        <dbReference type="EMBL" id="SNZ08537.1"/>
    </source>
</evidence>
<dbReference type="GO" id="GO:0016020">
    <property type="term" value="C:membrane"/>
    <property type="evidence" value="ECO:0007669"/>
    <property type="project" value="InterPro"/>
</dbReference>